<dbReference type="SMART" id="SM00267">
    <property type="entry name" value="GGDEF"/>
    <property type="match status" value="1"/>
</dbReference>
<dbReference type="PANTHER" id="PTHR43041:SF1">
    <property type="entry name" value="METALLO-BETA-LACTAMASE DOMAIN-CONTAINING PROTEIN"/>
    <property type="match status" value="1"/>
</dbReference>
<dbReference type="InterPro" id="IPR001789">
    <property type="entry name" value="Sig_transdc_resp-reg_receiver"/>
</dbReference>
<sequence>MENIQDPIDLGGGFFRIGASRLLGELQSNIYLLLDDGEAILFGPGAAVNLPELKENIQKCASLRPISAIVVHQQEPSSSSALTYLEKEGSRAAITTHWRTWGQLRFYGLSSQPYIIDEHAWSLRLSSGRVLQFLPTPYLYQPGAFATYDRVTKTLLTGALLSSYSENLSIYADDGQFLDRLKAFHRANMPSREFLAPVMQILAKWDIERVMPSYGPIIQSGVKRIFSELAELECGELARSEGVEALYAGMEQFGATGAEVARLKQEIETLRRLNEELNHSITVSKDRAIRDAVTGLYSEIFYKSFVDEEIAIRITEAGPEDHVLAVFGIDENIAQIEYKYGSREVEALLHGVARVIEENLPKTAMAFRLHGATMAAWIPAILFDRAIELFDKIRYQIETSKAFVEPVTVSVGVATLAEAASTQPALEKIAADMTDLGIRRLRLARRLGGNTLYFGSTEENEGEVKARILIVDDDEVNVDVLKTYLINEGYSILTAADGQEALSILGKEIIDLVITELMVPKIDAYILKESMLSKSATKDIPVVIISHLKTELTIRRAYRLDIVHYLQKPIILEELLGIVQNLTHVGSGA</sequence>
<protein>
    <recommendedName>
        <fullName evidence="2">Response regulatory domain-containing protein</fullName>
    </recommendedName>
</protein>
<dbReference type="EMBL" id="FWDO01000004">
    <property type="protein sequence ID" value="SLM17598.1"/>
    <property type="molecule type" value="Genomic_DNA"/>
</dbReference>
<organism evidence="3">
    <name type="scientific">uncultured spirochete</name>
    <dbReference type="NCBI Taxonomy" id="156406"/>
    <lineage>
        <taxon>Bacteria</taxon>
        <taxon>Pseudomonadati</taxon>
        <taxon>Spirochaetota</taxon>
        <taxon>Spirochaetia</taxon>
        <taxon>Spirochaetales</taxon>
        <taxon>environmental samples</taxon>
    </lineage>
</organism>
<dbReference type="Gene3D" id="3.40.50.2300">
    <property type="match status" value="1"/>
</dbReference>
<evidence type="ECO:0000313" key="3">
    <source>
        <dbReference type="EMBL" id="SLM17598.1"/>
    </source>
</evidence>
<evidence type="ECO:0000256" key="1">
    <source>
        <dbReference type="PROSITE-ProRule" id="PRU00169"/>
    </source>
</evidence>
<dbReference type="Gene3D" id="3.30.70.270">
    <property type="match status" value="1"/>
</dbReference>
<dbReference type="InterPro" id="IPR029787">
    <property type="entry name" value="Nucleotide_cyclase"/>
</dbReference>
<dbReference type="SMART" id="SM00448">
    <property type="entry name" value="REC"/>
    <property type="match status" value="1"/>
</dbReference>
<evidence type="ECO:0000259" key="2">
    <source>
        <dbReference type="PROSITE" id="PS50110"/>
    </source>
</evidence>
<dbReference type="SUPFAM" id="SSF56281">
    <property type="entry name" value="Metallo-hydrolase/oxidoreductase"/>
    <property type="match status" value="1"/>
</dbReference>
<comment type="caution">
    <text evidence="1">Lacks conserved residue(s) required for the propagation of feature annotation.</text>
</comment>
<name>A0A3P3XMU9_9SPIR</name>
<dbReference type="InterPro" id="IPR000160">
    <property type="entry name" value="GGDEF_dom"/>
</dbReference>
<dbReference type="SUPFAM" id="SSF55073">
    <property type="entry name" value="Nucleotide cyclase"/>
    <property type="match status" value="1"/>
</dbReference>
<dbReference type="Pfam" id="PF00990">
    <property type="entry name" value="GGDEF"/>
    <property type="match status" value="1"/>
</dbReference>
<accession>A0A3P3XMU9</accession>
<gene>
    <name evidence="3" type="ORF">SPIRO4BDMA_40167</name>
</gene>
<dbReference type="InterPro" id="IPR045761">
    <property type="entry name" value="ODP_dom"/>
</dbReference>
<dbReference type="InterPro" id="IPR011006">
    <property type="entry name" value="CheY-like_superfamily"/>
</dbReference>
<dbReference type="Pfam" id="PF19583">
    <property type="entry name" value="ODP"/>
    <property type="match status" value="1"/>
</dbReference>
<dbReference type="PROSITE" id="PS50110">
    <property type="entry name" value="RESPONSE_REGULATORY"/>
    <property type="match status" value="1"/>
</dbReference>
<dbReference type="SUPFAM" id="SSF52172">
    <property type="entry name" value="CheY-like"/>
    <property type="match status" value="1"/>
</dbReference>
<reference evidence="3" key="1">
    <citation type="submission" date="2017-02" db="EMBL/GenBank/DDBJ databases">
        <authorList>
            <person name="Regsiter A."/>
            <person name="William W."/>
        </authorList>
    </citation>
    <scope>NUCLEOTIDE SEQUENCE</scope>
    <source>
        <strain evidence="3">BdmA 4</strain>
    </source>
</reference>
<dbReference type="InterPro" id="IPR036866">
    <property type="entry name" value="RibonucZ/Hydroxyglut_hydro"/>
</dbReference>
<dbReference type="InterPro" id="IPR043128">
    <property type="entry name" value="Rev_trsase/Diguanyl_cyclase"/>
</dbReference>
<dbReference type="GO" id="GO:0000160">
    <property type="term" value="P:phosphorelay signal transduction system"/>
    <property type="evidence" value="ECO:0007669"/>
    <property type="project" value="InterPro"/>
</dbReference>
<dbReference type="PANTHER" id="PTHR43041">
    <property type="entry name" value="HYDROLASE, METALLO-BETA-LACTAMASE SUPERFAMILY"/>
    <property type="match status" value="1"/>
</dbReference>
<proteinExistence type="predicted"/>
<dbReference type="Pfam" id="PF00072">
    <property type="entry name" value="Response_reg"/>
    <property type="match status" value="1"/>
</dbReference>
<feature type="domain" description="Response regulatory" evidence="2">
    <location>
        <begin position="467"/>
        <end position="583"/>
    </location>
</feature>
<dbReference type="AlphaFoldDB" id="A0A3P3XMU9"/>
<dbReference type="Gene3D" id="3.60.15.10">
    <property type="entry name" value="Ribonuclease Z/Hydroxyacylglutathione hydrolase-like"/>
    <property type="match status" value="1"/>
</dbReference>